<evidence type="ECO:0000313" key="3">
    <source>
        <dbReference type="Proteomes" id="UP000199494"/>
    </source>
</evidence>
<gene>
    <name evidence="2" type="ORF">SAMN05421630_1143</name>
</gene>
<proteinExistence type="predicted"/>
<dbReference type="Proteomes" id="UP000199494">
    <property type="component" value="Unassembled WGS sequence"/>
</dbReference>
<reference evidence="2 3" key="1">
    <citation type="submission" date="2016-10" db="EMBL/GenBank/DDBJ databases">
        <authorList>
            <person name="de Groot N.N."/>
        </authorList>
    </citation>
    <scope>NUCLEOTIDE SEQUENCE [LARGE SCALE GENOMIC DNA]</scope>
    <source>
        <strain evidence="2 3">CGMCC 4.5506</strain>
    </source>
</reference>
<dbReference type="STRING" id="530584.SAMN05421630_1143"/>
<accession>A0A1G6YFA8</accession>
<evidence type="ECO:0000256" key="1">
    <source>
        <dbReference type="SAM" id="MobiDB-lite"/>
    </source>
</evidence>
<evidence type="ECO:0000313" key="2">
    <source>
        <dbReference type="EMBL" id="SDD88961.1"/>
    </source>
</evidence>
<sequence>MAASRRSAAPVFNERVRAWEEAYGQYTSASERASAKTDGITAQAMASASWAVARAWRSIASAKGLPWWSVAASETAAQAFEEQATHWERVSRNLGIGEGADGRPLRSRGLHFGGRR</sequence>
<protein>
    <submittedName>
        <fullName evidence="2">Uncharacterized protein</fullName>
    </submittedName>
</protein>
<dbReference type="AlphaFoldDB" id="A0A1G6YFA8"/>
<feature type="region of interest" description="Disordered" evidence="1">
    <location>
        <begin position="95"/>
        <end position="116"/>
    </location>
</feature>
<keyword evidence="3" id="KW-1185">Reference proteome</keyword>
<feature type="compositionally biased region" description="Basic residues" evidence="1">
    <location>
        <begin position="105"/>
        <end position="116"/>
    </location>
</feature>
<dbReference type="RefSeq" id="WP_143021464.1">
    <property type="nucleotide sequence ID" value="NZ_CP016353.1"/>
</dbReference>
<name>A0A1G6YFA8_9PSEU</name>
<dbReference type="EMBL" id="FMZE01000014">
    <property type="protein sequence ID" value="SDD88961.1"/>
    <property type="molecule type" value="Genomic_DNA"/>
</dbReference>
<organism evidence="2 3">
    <name type="scientific">Prauserella marina</name>
    <dbReference type="NCBI Taxonomy" id="530584"/>
    <lineage>
        <taxon>Bacteria</taxon>
        <taxon>Bacillati</taxon>
        <taxon>Actinomycetota</taxon>
        <taxon>Actinomycetes</taxon>
        <taxon>Pseudonocardiales</taxon>
        <taxon>Pseudonocardiaceae</taxon>
        <taxon>Prauserella</taxon>
    </lineage>
</organism>